<proteinExistence type="predicted"/>
<gene>
    <name evidence="1" type="ORF">GNC68_004420</name>
</gene>
<sequence length="101" mass="11405">MVRLERRQADDHVDDLHTGQLHAVCQNRNGDDGTGKSRKWLNKIFSNSEEDECPPYALPAGEKYNIEIHTEKHEGRGLADGAHGCMVLTGSPVHWHYDINN</sequence>
<name>A0A732CY50_SALER</name>
<comment type="caution">
    <text evidence="1">The sequence shown here is derived from an EMBL/GenBank/DDBJ whole genome shotgun (WGS) entry which is preliminary data.</text>
</comment>
<reference evidence="1" key="1">
    <citation type="journal article" date="2018" name="Genome Biol.">
        <title>SKESA: strategic k-mer extension for scrupulous assemblies.</title>
        <authorList>
            <person name="Souvorov A."/>
            <person name="Agarwala R."/>
            <person name="Lipman D.J."/>
        </authorList>
    </citation>
    <scope>NUCLEOTIDE SEQUENCE</scope>
    <source>
        <strain evidence="1">3475-67</strain>
    </source>
</reference>
<accession>A0A732CY50</accession>
<protein>
    <submittedName>
        <fullName evidence="1">Uncharacterized protein</fullName>
    </submittedName>
</protein>
<organism evidence="1">
    <name type="scientific">Salmonella enterica subsp. salamae serovar 18:z10:z6</name>
    <dbReference type="NCBI Taxonomy" id="1967614"/>
    <lineage>
        <taxon>Bacteria</taxon>
        <taxon>Pseudomonadati</taxon>
        <taxon>Pseudomonadota</taxon>
        <taxon>Gammaproteobacteria</taxon>
        <taxon>Enterobacterales</taxon>
        <taxon>Enterobacteriaceae</taxon>
        <taxon>Salmonella</taxon>
    </lineage>
</organism>
<evidence type="ECO:0000313" key="1">
    <source>
        <dbReference type="EMBL" id="HAE4966366.1"/>
    </source>
</evidence>
<dbReference type="AlphaFoldDB" id="A0A732CY50"/>
<reference evidence="1" key="2">
    <citation type="submission" date="2018-07" db="EMBL/GenBank/DDBJ databases">
        <authorList>
            <consortium name="NCBI Pathogen Detection Project"/>
        </authorList>
    </citation>
    <scope>NUCLEOTIDE SEQUENCE</scope>
    <source>
        <strain evidence="1">3475-67</strain>
    </source>
</reference>
<dbReference type="EMBL" id="DAASCP010000035">
    <property type="protein sequence ID" value="HAE4966366.1"/>
    <property type="molecule type" value="Genomic_DNA"/>
</dbReference>